<feature type="transmembrane region" description="Helical" evidence="12">
    <location>
        <begin position="356"/>
        <end position="379"/>
    </location>
</feature>
<evidence type="ECO:0000256" key="4">
    <source>
        <dbReference type="ARBA" id="ARBA00022475"/>
    </source>
</evidence>
<evidence type="ECO:0000313" key="14">
    <source>
        <dbReference type="Proteomes" id="UP000295418"/>
    </source>
</evidence>
<evidence type="ECO:0000256" key="6">
    <source>
        <dbReference type="ARBA" id="ARBA00022692"/>
    </source>
</evidence>
<keyword evidence="5 12" id="KW-0349">Heme</keyword>
<keyword evidence="10 12" id="KW-0408">Iron</keyword>
<reference evidence="13 14" key="1">
    <citation type="submission" date="2019-03" db="EMBL/GenBank/DDBJ databases">
        <authorList>
            <person name="Kim M.K.M."/>
        </authorList>
    </citation>
    <scope>NUCLEOTIDE SEQUENCE [LARGE SCALE GENOMIC DNA]</scope>
    <source>
        <strain evidence="13 14">18JY21-1</strain>
    </source>
</reference>
<evidence type="ECO:0000256" key="10">
    <source>
        <dbReference type="ARBA" id="ARBA00023004"/>
    </source>
</evidence>
<evidence type="ECO:0000256" key="5">
    <source>
        <dbReference type="ARBA" id="ARBA00022617"/>
    </source>
</evidence>
<feature type="transmembrane region" description="Helical" evidence="12">
    <location>
        <begin position="406"/>
        <end position="427"/>
    </location>
</feature>
<dbReference type="PANTHER" id="PTHR30365:SF14">
    <property type="entry name" value="CYTOCHROME BD MENAQUINOL OXIDASE SUBUNIT I-RELATED"/>
    <property type="match status" value="1"/>
</dbReference>
<keyword evidence="8 12" id="KW-0249">Electron transport</keyword>
<dbReference type="GO" id="GO:0005886">
    <property type="term" value="C:plasma membrane"/>
    <property type="evidence" value="ECO:0007669"/>
    <property type="project" value="UniProtKB-SubCell"/>
</dbReference>
<proteinExistence type="inferred from homology"/>
<evidence type="ECO:0000313" key="13">
    <source>
        <dbReference type="EMBL" id="TCZ77220.1"/>
    </source>
</evidence>
<keyword evidence="14" id="KW-1185">Reference proteome</keyword>
<keyword evidence="7 12" id="KW-0479">Metal-binding</keyword>
<protein>
    <submittedName>
        <fullName evidence="13">Cytochrome ubiquinol oxidase subunit I</fullName>
    </submittedName>
</protein>
<keyword evidence="4 12" id="KW-1003">Cell membrane</keyword>
<evidence type="ECO:0000256" key="1">
    <source>
        <dbReference type="ARBA" id="ARBA00004651"/>
    </source>
</evidence>
<feature type="transmembrane region" description="Helical" evidence="12">
    <location>
        <begin position="20"/>
        <end position="41"/>
    </location>
</feature>
<comment type="similarity">
    <text evidence="2 12">Belongs to the cytochrome ubiquinol oxidase subunit 1 family.</text>
</comment>
<dbReference type="GO" id="GO:0019646">
    <property type="term" value="P:aerobic electron transport chain"/>
    <property type="evidence" value="ECO:0007669"/>
    <property type="project" value="InterPro"/>
</dbReference>
<evidence type="ECO:0000256" key="3">
    <source>
        <dbReference type="ARBA" id="ARBA00022448"/>
    </source>
</evidence>
<organism evidence="13 14">
    <name type="scientific">Paenibacillus albiflavus</name>
    <dbReference type="NCBI Taxonomy" id="2545760"/>
    <lineage>
        <taxon>Bacteria</taxon>
        <taxon>Bacillati</taxon>
        <taxon>Bacillota</taxon>
        <taxon>Bacilli</taxon>
        <taxon>Bacillales</taxon>
        <taxon>Paenibacillaceae</taxon>
        <taxon>Paenibacillus</taxon>
    </lineage>
</organism>
<dbReference type="PIRSF" id="PIRSF006446">
    <property type="entry name" value="Cyt_quinol_oxidase_1"/>
    <property type="match status" value="1"/>
</dbReference>
<name>A0A4R4EDU3_9BACL</name>
<dbReference type="Proteomes" id="UP000295418">
    <property type="component" value="Unassembled WGS sequence"/>
</dbReference>
<feature type="transmembrane region" description="Helical" evidence="12">
    <location>
        <begin position="62"/>
        <end position="83"/>
    </location>
</feature>
<dbReference type="GO" id="GO:0020037">
    <property type="term" value="F:heme binding"/>
    <property type="evidence" value="ECO:0007669"/>
    <property type="project" value="TreeGrafter"/>
</dbReference>
<dbReference type="Pfam" id="PF01654">
    <property type="entry name" value="Cyt_bd_oxida_I"/>
    <property type="match status" value="1"/>
</dbReference>
<evidence type="ECO:0000256" key="8">
    <source>
        <dbReference type="ARBA" id="ARBA00022982"/>
    </source>
</evidence>
<dbReference type="OrthoDB" id="9807042at2"/>
<keyword evidence="11 12" id="KW-0472">Membrane</keyword>
<feature type="transmembrane region" description="Helical" evidence="12">
    <location>
        <begin position="320"/>
        <end position="344"/>
    </location>
</feature>
<dbReference type="EMBL" id="SKFG01000010">
    <property type="protein sequence ID" value="TCZ77220.1"/>
    <property type="molecule type" value="Genomic_DNA"/>
</dbReference>
<evidence type="ECO:0000256" key="2">
    <source>
        <dbReference type="ARBA" id="ARBA00009819"/>
    </source>
</evidence>
<sequence>MTAMYDAVSYSRLLTEITLGFHIIFATIGVGVPVMIALAEWRGIKRNDPYYILLARRWTRGFVITVAIGVVTGTSIGLQLSLLWPSFMQVAGQAIGLPLFMETFAFFVEAIFLGIYLYTWDRFKNPFVHFMLIIPIALAASASAFFITCVNAFMNTPQGFTLENGVIRNVEPIKAMFNPATATKVSHVLSSAYMTCAFVLAAIAAFSLIKGRSDKVYARKALKLTLVAGIIFGITNALIGDFSGKFLAAYQPVKLAAAEWHFETKDKAELIMGGFLTEDNEIKYALKIPYALSILAGGSPNTVVHGLNETPPELQPPLRIHYYFDGMVLIGTLTIAIGVVYLWFSRAKRKKPLPRWLLIAIVCCGPLSVIAIELGWIYAEVGRLPWILVGYMKVEDGATTANNVHIMLLLFCLLYLVLAISCIKVLAKLFRNAHVADELLSLGIEGGKRK</sequence>
<comment type="subcellular location">
    <subcellularLocation>
        <location evidence="1">Cell membrane</location>
        <topology evidence="1">Multi-pass membrane protein</topology>
    </subcellularLocation>
</comment>
<feature type="transmembrane region" description="Helical" evidence="12">
    <location>
        <begin position="188"/>
        <end position="209"/>
    </location>
</feature>
<accession>A0A4R4EDU3</accession>
<dbReference type="InterPro" id="IPR002585">
    <property type="entry name" value="Cyt-d_ubiquinol_oxidase_su_1"/>
</dbReference>
<dbReference type="PANTHER" id="PTHR30365">
    <property type="entry name" value="CYTOCHROME D UBIQUINOL OXIDASE"/>
    <property type="match status" value="1"/>
</dbReference>
<dbReference type="GO" id="GO:0009055">
    <property type="term" value="F:electron transfer activity"/>
    <property type="evidence" value="ECO:0007669"/>
    <property type="project" value="UniProtKB-UniRule"/>
</dbReference>
<dbReference type="GO" id="GO:0070069">
    <property type="term" value="C:cytochrome complex"/>
    <property type="evidence" value="ECO:0007669"/>
    <property type="project" value="UniProtKB-UniRule"/>
</dbReference>
<keyword evidence="9 12" id="KW-1133">Transmembrane helix</keyword>
<dbReference type="RefSeq" id="WP_132418322.1">
    <property type="nucleotide sequence ID" value="NZ_SKFG01000010.1"/>
</dbReference>
<keyword evidence="6 12" id="KW-0812">Transmembrane</keyword>
<evidence type="ECO:0000256" key="9">
    <source>
        <dbReference type="ARBA" id="ARBA00022989"/>
    </source>
</evidence>
<comment type="caution">
    <text evidence="13">The sequence shown here is derived from an EMBL/GenBank/DDBJ whole genome shotgun (WGS) entry which is preliminary data.</text>
</comment>
<gene>
    <name evidence="13" type="ORF">E0485_12245</name>
</gene>
<feature type="transmembrane region" description="Helical" evidence="12">
    <location>
        <begin position="95"/>
        <end position="118"/>
    </location>
</feature>
<evidence type="ECO:0000256" key="12">
    <source>
        <dbReference type="PIRNR" id="PIRNR006446"/>
    </source>
</evidence>
<dbReference type="GO" id="GO:0016682">
    <property type="term" value="F:oxidoreductase activity, acting on diphenols and related substances as donors, oxygen as acceptor"/>
    <property type="evidence" value="ECO:0007669"/>
    <property type="project" value="TreeGrafter"/>
</dbReference>
<dbReference type="AlphaFoldDB" id="A0A4R4EDU3"/>
<feature type="transmembrane region" description="Helical" evidence="12">
    <location>
        <begin position="130"/>
        <end position="154"/>
    </location>
</feature>
<dbReference type="GO" id="GO:0046872">
    <property type="term" value="F:metal ion binding"/>
    <property type="evidence" value="ECO:0007669"/>
    <property type="project" value="UniProtKB-UniRule"/>
</dbReference>
<evidence type="ECO:0000256" key="7">
    <source>
        <dbReference type="ARBA" id="ARBA00022723"/>
    </source>
</evidence>
<feature type="transmembrane region" description="Helical" evidence="12">
    <location>
        <begin position="221"/>
        <end position="239"/>
    </location>
</feature>
<keyword evidence="3 12" id="KW-0813">Transport</keyword>
<evidence type="ECO:0000256" key="11">
    <source>
        <dbReference type="ARBA" id="ARBA00023136"/>
    </source>
</evidence>